<proteinExistence type="predicted"/>
<evidence type="ECO:0000313" key="1">
    <source>
        <dbReference type="EMBL" id="CRY73823.1"/>
    </source>
</evidence>
<dbReference type="Proteomes" id="UP000057820">
    <property type="component" value="Chromosome 1"/>
</dbReference>
<dbReference type="EMBL" id="LN868938">
    <property type="protein sequence ID" value="CRY73823.1"/>
    <property type="molecule type" value="Genomic_DNA"/>
</dbReference>
<gene>
    <name evidence="1" type="ORF">ERS450000_00333</name>
</gene>
<dbReference type="AlphaFoldDB" id="A0A0H5NDZ6"/>
<evidence type="ECO:0008006" key="3">
    <source>
        <dbReference type="Google" id="ProtNLM"/>
    </source>
</evidence>
<protein>
    <recommendedName>
        <fullName evidence="3">DUF2007 domain-containing protein</fullName>
    </recommendedName>
</protein>
<evidence type="ECO:0000313" key="2">
    <source>
        <dbReference type="Proteomes" id="UP000057820"/>
    </source>
</evidence>
<accession>A0A0H5NDZ6</accession>
<organism evidence="1 2">
    <name type="scientific">Nocardia farcinica</name>
    <dbReference type="NCBI Taxonomy" id="37329"/>
    <lineage>
        <taxon>Bacteria</taxon>
        <taxon>Bacillati</taxon>
        <taxon>Actinomycetota</taxon>
        <taxon>Actinomycetes</taxon>
        <taxon>Mycobacteriales</taxon>
        <taxon>Nocardiaceae</taxon>
        <taxon>Nocardia</taxon>
    </lineage>
</organism>
<sequence>MPAATVTDHETAQLVRTVLRDNGIRATAGPAARARRWGGRVVVLVFPEDARRAYEVLCRHTR</sequence>
<reference evidence="2" key="1">
    <citation type="submission" date="2015-03" db="EMBL/GenBank/DDBJ databases">
        <authorList>
            <consortium name="Pathogen Informatics"/>
        </authorList>
    </citation>
    <scope>NUCLEOTIDE SEQUENCE [LARGE SCALE GENOMIC DNA]</scope>
    <source>
        <strain evidence="2">NCTC11134</strain>
    </source>
</reference>
<name>A0A0H5NDZ6_NOCFR</name>
<dbReference type="KEGG" id="nfr:ERS450000_00333"/>